<sequence length="554" mass="61879">MFEQLESGQLQLVPEVRARIAGDLAAVQFDEQGEPDLETVSDHLRAFARAYFLASESLGQTGNAETVAEKPESTAKSERIDELTRELFAHFERVFCAYTNSRPELFTKGQDFVTAIRALGRSWQNDRTLANRTARAGSNAMAELLKFYKKSGAYLFSATKELPGLKTVLGGTQSFTSASADAVRSMILYSDTVLVADPIYRWVEVDHEAEAFQFPRLLEDLLGILPLKPLIDAKLPIPSIVVFPSFEGTLDRKDVYTQDAQERMLMQFFGHYLNARFDDISEIFSYARRRSNETIEAILSSRLLVAPGATGAESFDTQLEIIRDNNRRFRSASYQESMNKLPPALLAVTTIMERLGPIYHMNENADALGASPLMSLPVHWHYYELLARASRDILTKNDALPRDIVDISKELTSRERCWFGNVPIDVLADLRMRGENLELRRKLGSAISELRASTTATVANNAVLVERALRQIGIEHNKELANLETRYRRTYTPMAIGGWLTIAASFLPFFPPITATAGVAALAGYLGAKAVQHMERYHLGRTLTGILAASARSR</sequence>
<evidence type="ECO:0000256" key="1">
    <source>
        <dbReference type="SAM" id="Phobius"/>
    </source>
</evidence>
<keyword evidence="1" id="KW-0472">Membrane</keyword>
<comment type="caution">
    <text evidence="2">The sequence shown here is derived from an EMBL/GenBank/DDBJ whole genome shotgun (WGS) entry which is preliminary data.</text>
</comment>
<feature type="transmembrane region" description="Helical" evidence="1">
    <location>
        <begin position="496"/>
        <end position="526"/>
    </location>
</feature>
<keyword evidence="1" id="KW-1133">Transmembrane helix</keyword>
<name>A0ABT5BPK2_9BACT</name>
<organism evidence="2 3">
    <name type="scientific">Nannocystis radixulma</name>
    <dbReference type="NCBI Taxonomy" id="2995305"/>
    <lineage>
        <taxon>Bacteria</taxon>
        <taxon>Pseudomonadati</taxon>
        <taxon>Myxococcota</taxon>
        <taxon>Polyangia</taxon>
        <taxon>Nannocystales</taxon>
        <taxon>Nannocystaceae</taxon>
        <taxon>Nannocystis</taxon>
    </lineage>
</organism>
<evidence type="ECO:0000313" key="3">
    <source>
        <dbReference type="Proteomes" id="UP001217838"/>
    </source>
</evidence>
<dbReference type="Proteomes" id="UP001217838">
    <property type="component" value="Unassembled WGS sequence"/>
</dbReference>
<proteinExistence type="predicted"/>
<keyword evidence="1" id="KW-0812">Transmembrane</keyword>
<protein>
    <submittedName>
        <fullName evidence="2">Uncharacterized protein</fullName>
    </submittedName>
</protein>
<dbReference type="RefSeq" id="WP_272011796.1">
    <property type="nucleotide sequence ID" value="NZ_JAQNDN010000029.1"/>
</dbReference>
<gene>
    <name evidence="2" type="ORF">POL58_50660</name>
</gene>
<accession>A0ABT5BPK2</accession>
<evidence type="ECO:0000313" key="2">
    <source>
        <dbReference type="EMBL" id="MDC0676096.1"/>
    </source>
</evidence>
<dbReference type="EMBL" id="JAQNDN010000029">
    <property type="protein sequence ID" value="MDC0676096.1"/>
    <property type="molecule type" value="Genomic_DNA"/>
</dbReference>
<keyword evidence="3" id="KW-1185">Reference proteome</keyword>
<reference evidence="2 3" key="1">
    <citation type="submission" date="2022-11" db="EMBL/GenBank/DDBJ databases">
        <title>Minimal conservation of predation-associated metabolite biosynthetic gene clusters underscores biosynthetic potential of Myxococcota including descriptions for ten novel species: Archangium lansinium sp. nov., Myxococcus landrumus sp. nov., Nannocystis bai.</title>
        <authorList>
            <person name="Ahearne A."/>
            <person name="Stevens C."/>
            <person name="Dowd S."/>
        </authorList>
    </citation>
    <scope>NUCLEOTIDE SEQUENCE [LARGE SCALE GENOMIC DNA]</scope>
    <source>
        <strain evidence="2 3">NCELM</strain>
    </source>
</reference>